<accession>A0ACB8SLW4</accession>
<reference evidence="1" key="1">
    <citation type="submission" date="2021-03" db="EMBL/GenBank/DDBJ databases">
        <authorList>
            <consortium name="DOE Joint Genome Institute"/>
            <person name="Ahrendt S."/>
            <person name="Looney B.P."/>
            <person name="Miyauchi S."/>
            <person name="Morin E."/>
            <person name="Drula E."/>
            <person name="Courty P.E."/>
            <person name="Chicoki N."/>
            <person name="Fauchery L."/>
            <person name="Kohler A."/>
            <person name="Kuo A."/>
            <person name="Labutti K."/>
            <person name="Pangilinan J."/>
            <person name="Lipzen A."/>
            <person name="Riley R."/>
            <person name="Andreopoulos W."/>
            <person name="He G."/>
            <person name="Johnson J."/>
            <person name="Barry K.W."/>
            <person name="Grigoriev I.V."/>
            <person name="Nagy L."/>
            <person name="Hibbett D."/>
            <person name="Henrissat B."/>
            <person name="Matheny P.B."/>
            <person name="Labbe J."/>
            <person name="Martin F."/>
        </authorList>
    </citation>
    <scope>NUCLEOTIDE SEQUENCE</scope>
    <source>
        <strain evidence="1">HHB10654</strain>
    </source>
</reference>
<gene>
    <name evidence="1" type="ORF">BV25DRAFT_1831607</name>
</gene>
<protein>
    <submittedName>
        <fullName evidence="1">Kinase-like protein</fullName>
    </submittedName>
</protein>
<dbReference type="EMBL" id="MU277253">
    <property type="protein sequence ID" value="KAI0057085.1"/>
    <property type="molecule type" value="Genomic_DNA"/>
</dbReference>
<organism evidence="1 2">
    <name type="scientific">Artomyces pyxidatus</name>
    <dbReference type="NCBI Taxonomy" id="48021"/>
    <lineage>
        <taxon>Eukaryota</taxon>
        <taxon>Fungi</taxon>
        <taxon>Dikarya</taxon>
        <taxon>Basidiomycota</taxon>
        <taxon>Agaricomycotina</taxon>
        <taxon>Agaricomycetes</taxon>
        <taxon>Russulales</taxon>
        <taxon>Auriscalpiaceae</taxon>
        <taxon>Artomyces</taxon>
    </lineage>
</organism>
<evidence type="ECO:0000313" key="1">
    <source>
        <dbReference type="EMBL" id="KAI0057085.1"/>
    </source>
</evidence>
<keyword evidence="2" id="KW-1185">Reference proteome</keyword>
<sequence>MENGCFGITFEKKYYRIQNGDGTATYIKRSLAPEEWLLDIKGETIVPRLVPERLKNEVAAIAFVRRHTTLPVPTVRCTFEDKGCSYVVLDEVPGISVSSLPADKQVVAIPAVERAIEVMRAVTATAMGGFAGTVCLPYRVDLALSKQPGARQHAPLEFRDTVPHELVLCHGDLSQSNVFVDPDTLEVTGIIDWEYAGFYPREFEGMFYKRPGPSAAMEGEEDDVPQLLRIVDECRKD</sequence>
<reference evidence="1" key="2">
    <citation type="journal article" date="2022" name="New Phytol.">
        <title>Evolutionary transition to the ectomycorrhizal habit in the genomes of a hyperdiverse lineage of mushroom-forming fungi.</title>
        <authorList>
            <person name="Looney B."/>
            <person name="Miyauchi S."/>
            <person name="Morin E."/>
            <person name="Drula E."/>
            <person name="Courty P.E."/>
            <person name="Kohler A."/>
            <person name="Kuo A."/>
            <person name="LaButti K."/>
            <person name="Pangilinan J."/>
            <person name="Lipzen A."/>
            <person name="Riley R."/>
            <person name="Andreopoulos W."/>
            <person name="He G."/>
            <person name="Johnson J."/>
            <person name="Nolan M."/>
            <person name="Tritt A."/>
            <person name="Barry K.W."/>
            <person name="Grigoriev I.V."/>
            <person name="Nagy L.G."/>
            <person name="Hibbett D."/>
            <person name="Henrissat B."/>
            <person name="Matheny P.B."/>
            <person name="Labbe J."/>
            <person name="Martin F.M."/>
        </authorList>
    </citation>
    <scope>NUCLEOTIDE SEQUENCE</scope>
    <source>
        <strain evidence="1">HHB10654</strain>
    </source>
</reference>
<evidence type="ECO:0000313" key="2">
    <source>
        <dbReference type="Proteomes" id="UP000814140"/>
    </source>
</evidence>
<dbReference type="Proteomes" id="UP000814140">
    <property type="component" value="Unassembled WGS sequence"/>
</dbReference>
<name>A0ACB8SLW4_9AGAM</name>
<proteinExistence type="predicted"/>
<comment type="caution">
    <text evidence="1">The sequence shown here is derived from an EMBL/GenBank/DDBJ whole genome shotgun (WGS) entry which is preliminary data.</text>
</comment>